<reference evidence="7" key="1">
    <citation type="submission" date="2016-10" db="EMBL/GenBank/DDBJ databases">
        <authorList>
            <person name="Varghese N."/>
            <person name="Submissions S."/>
        </authorList>
    </citation>
    <scope>NUCLEOTIDE SEQUENCE [LARGE SCALE GENOMIC DNA]</scope>
    <source>
        <strain evidence="7">DSM 17724</strain>
    </source>
</reference>
<dbReference type="PROSITE" id="PS50977">
    <property type="entry name" value="HTH_TETR_2"/>
    <property type="match status" value="1"/>
</dbReference>
<dbReference type="EMBL" id="FOIU01000001">
    <property type="protein sequence ID" value="SEW18592.1"/>
    <property type="molecule type" value="Genomic_DNA"/>
</dbReference>
<evidence type="ECO:0000313" key="7">
    <source>
        <dbReference type="Proteomes" id="UP000199469"/>
    </source>
</evidence>
<evidence type="ECO:0000256" key="2">
    <source>
        <dbReference type="ARBA" id="ARBA00023125"/>
    </source>
</evidence>
<dbReference type="InterPro" id="IPR001647">
    <property type="entry name" value="HTH_TetR"/>
</dbReference>
<dbReference type="Pfam" id="PF00440">
    <property type="entry name" value="TetR_N"/>
    <property type="match status" value="1"/>
</dbReference>
<dbReference type="STRING" id="356305.SAMN05421841_1467"/>
<dbReference type="PANTHER" id="PTHR47506">
    <property type="entry name" value="TRANSCRIPTIONAL REGULATORY PROTEIN"/>
    <property type="match status" value="1"/>
</dbReference>
<dbReference type="Pfam" id="PF16925">
    <property type="entry name" value="TetR_C_13"/>
    <property type="match status" value="1"/>
</dbReference>
<keyword evidence="7" id="KW-1185">Reference proteome</keyword>
<proteinExistence type="predicted"/>
<evidence type="ECO:0000313" key="6">
    <source>
        <dbReference type="EMBL" id="SEW18592.1"/>
    </source>
</evidence>
<evidence type="ECO:0000256" key="4">
    <source>
        <dbReference type="PROSITE-ProRule" id="PRU00335"/>
    </source>
</evidence>
<dbReference type="InterPro" id="IPR011075">
    <property type="entry name" value="TetR_C"/>
</dbReference>
<evidence type="ECO:0000259" key="5">
    <source>
        <dbReference type="PROSITE" id="PS50977"/>
    </source>
</evidence>
<dbReference type="RefSeq" id="WP_089791335.1">
    <property type="nucleotide sequence ID" value="NZ_FOIU01000001.1"/>
</dbReference>
<feature type="domain" description="HTH tetR-type" evidence="5">
    <location>
        <begin position="5"/>
        <end position="65"/>
    </location>
</feature>
<accession>A0A1I0PW41</accession>
<dbReference type="GO" id="GO:0003677">
    <property type="term" value="F:DNA binding"/>
    <property type="evidence" value="ECO:0007669"/>
    <property type="project" value="UniProtKB-UniRule"/>
</dbReference>
<dbReference type="SUPFAM" id="SSF46689">
    <property type="entry name" value="Homeodomain-like"/>
    <property type="match status" value="1"/>
</dbReference>
<dbReference type="Proteomes" id="UP000199469">
    <property type="component" value="Unassembled WGS sequence"/>
</dbReference>
<sequence length="192" mass="21162">MSKAERTKQFIIETAAPIINKKGMAGTSMSDIMEATKLAKGGIYGNFESKDEICKEAYSYLSSTLAGRLNEAVTKGKTAKEKLDNLLDVYENKSLSGGCPILNFGIEADDTHPEIKQRVNQSISSARNRIAGILEFGISNNEVSKDIDVKVFSTKAFAMIEGAIMCRRIMDNDEVISTIIETIKKDFESYLI</sequence>
<gene>
    <name evidence="6" type="ORF">SAMN05421841_1467</name>
</gene>
<dbReference type="InterPro" id="IPR036271">
    <property type="entry name" value="Tet_transcr_reg_TetR-rel_C_sf"/>
</dbReference>
<feature type="DNA-binding region" description="H-T-H motif" evidence="4">
    <location>
        <begin position="28"/>
        <end position="47"/>
    </location>
</feature>
<name>A0A1I0PW41_9FLAO</name>
<organism evidence="6 7">
    <name type="scientific">Chryseobacterium wanjuense</name>
    <dbReference type="NCBI Taxonomy" id="356305"/>
    <lineage>
        <taxon>Bacteria</taxon>
        <taxon>Pseudomonadati</taxon>
        <taxon>Bacteroidota</taxon>
        <taxon>Flavobacteriia</taxon>
        <taxon>Flavobacteriales</taxon>
        <taxon>Weeksellaceae</taxon>
        <taxon>Chryseobacterium group</taxon>
        <taxon>Chryseobacterium</taxon>
    </lineage>
</organism>
<keyword evidence="1" id="KW-0805">Transcription regulation</keyword>
<protein>
    <submittedName>
        <fullName evidence="6">Transcriptional regulator, TetR family</fullName>
    </submittedName>
</protein>
<keyword evidence="2 4" id="KW-0238">DNA-binding</keyword>
<dbReference type="OrthoDB" id="9798857at2"/>
<dbReference type="SUPFAM" id="SSF48498">
    <property type="entry name" value="Tetracyclin repressor-like, C-terminal domain"/>
    <property type="match status" value="1"/>
</dbReference>
<evidence type="ECO:0000256" key="3">
    <source>
        <dbReference type="ARBA" id="ARBA00023163"/>
    </source>
</evidence>
<dbReference type="InterPro" id="IPR009057">
    <property type="entry name" value="Homeodomain-like_sf"/>
</dbReference>
<dbReference type="PANTHER" id="PTHR47506:SF3">
    <property type="entry name" value="HTH-TYPE TRANSCRIPTIONAL REGULATOR LMRA"/>
    <property type="match status" value="1"/>
</dbReference>
<evidence type="ECO:0000256" key="1">
    <source>
        <dbReference type="ARBA" id="ARBA00023015"/>
    </source>
</evidence>
<keyword evidence="3" id="KW-0804">Transcription</keyword>
<dbReference type="Gene3D" id="1.10.357.10">
    <property type="entry name" value="Tetracycline Repressor, domain 2"/>
    <property type="match status" value="1"/>
</dbReference>
<dbReference type="AlphaFoldDB" id="A0A1I0PW41"/>